<dbReference type="AlphaFoldDB" id="A0AAW5IUB0"/>
<accession>A0AAW5IUB0</accession>
<protein>
    <submittedName>
        <fullName evidence="1">Uncharacterized protein</fullName>
    </submittedName>
</protein>
<name>A0AAW5IUB0_9BACT</name>
<proteinExistence type="predicted"/>
<dbReference type="Proteomes" id="UP001204486">
    <property type="component" value="Unassembled WGS sequence"/>
</dbReference>
<feature type="non-terminal residue" evidence="1">
    <location>
        <position position="1"/>
    </location>
</feature>
<reference evidence="1" key="1">
    <citation type="submission" date="2022-07" db="EMBL/GenBank/DDBJ databases">
        <title>Prevotella copri.</title>
        <authorList>
            <person name="Yang C."/>
        </authorList>
    </citation>
    <scope>NUCLEOTIDE SEQUENCE</scope>
    <source>
        <strain evidence="1">HF1476</strain>
    </source>
</reference>
<sequence>TMLMPTCSRQTLVKDHAFLVKPAYYLKSLYGVRGFCVCDISVVQEICTINLKSASNLNRNLNRSKELEHYAS</sequence>
<evidence type="ECO:0000313" key="2">
    <source>
        <dbReference type="Proteomes" id="UP001204486"/>
    </source>
</evidence>
<dbReference type="EMBL" id="JANDWN010000086">
    <property type="protein sequence ID" value="MCP9601252.1"/>
    <property type="molecule type" value="Genomic_DNA"/>
</dbReference>
<organism evidence="1 2">
    <name type="scientific">Segatella copri</name>
    <dbReference type="NCBI Taxonomy" id="165179"/>
    <lineage>
        <taxon>Bacteria</taxon>
        <taxon>Pseudomonadati</taxon>
        <taxon>Bacteroidota</taxon>
        <taxon>Bacteroidia</taxon>
        <taxon>Bacteroidales</taxon>
        <taxon>Prevotellaceae</taxon>
        <taxon>Segatella</taxon>
    </lineage>
</organism>
<gene>
    <name evidence="1" type="ORF">NNC55_15110</name>
</gene>
<evidence type="ECO:0000313" key="1">
    <source>
        <dbReference type="EMBL" id="MCP9601252.1"/>
    </source>
</evidence>
<comment type="caution">
    <text evidence="1">The sequence shown here is derived from an EMBL/GenBank/DDBJ whole genome shotgun (WGS) entry which is preliminary data.</text>
</comment>